<dbReference type="PANTHER" id="PTHR43161:SF9">
    <property type="entry name" value="SORBITOL DEHYDROGENASE"/>
    <property type="match status" value="1"/>
</dbReference>
<evidence type="ECO:0000256" key="4">
    <source>
        <dbReference type="ARBA" id="ARBA00022833"/>
    </source>
</evidence>
<keyword evidence="9" id="KW-1185">Reference proteome</keyword>
<dbReference type="RefSeq" id="WP_322597592.1">
    <property type="nucleotide sequence ID" value="NZ_BAAAPT010000002.1"/>
</dbReference>
<comment type="cofactor">
    <cofactor evidence="1">
        <name>Zn(2+)</name>
        <dbReference type="ChEBI" id="CHEBI:29105"/>
    </cofactor>
</comment>
<feature type="domain" description="Alcohol dehydrogenase-like C-terminal" evidence="6">
    <location>
        <begin position="181"/>
        <end position="305"/>
    </location>
</feature>
<evidence type="ECO:0000256" key="3">
    <source>
        <dbReference type="ARBA" id="ARBA00022723"/>
    </source>
</evidence>
<evidence type="ECO:0000259" key="7">
    <source>
        <dbReference type="Pfam" id="PF08240"/>
    </source>
</evidence>
<comment type="similarity">
    <text evidence="2">Belongs to the zinc-containing alcohol dehydrogenase family.</text>
</comment>
<dbReference type="InterPro" id="IPR011032">
    <property type="entry name" value="GroES-like_sf"/>
</dbReference>
<evidence type="ECO:0000256" key="5">
    <source>
        <dbReference type="ARBA" id="ARBA00023002"/>
    </source>
</evidence>
<protein>
    <submittedName>
        <fullName evidence="8">Alcohol dehydrogenase catalytic domain-containing protein</fullName>
    </submittedName>
</protein>
<accession>A0ABU5N7G9</accession>
<dbReference type="PANTHER" id="PTHR43161">
    <property type="entry name" value="SORBITOL DEHYDROGENASE"/>
    <property type="match status" value="1"/>
</dbReference>
<dbReference type="Pfam" id="PF08240">
    <property type="entry name" value="ADH_N"/>
    <property type="match status" value="1"/>
</dbReference>
<evidence type="ECO:0000313" key="8">
    <source>
        <dbReference type="EMBL" id="MDZ8162054.1"/>
    </source>
</evidence>
<dbReference type="Gene3D" id="3.90.180.10">
    <property type="entry name" value="Medium-chain alcohol dehydrogenases, catalytic domain"/>
    <property type="match status" value="1"/>
</dbReference>
<evidence type="ECO:0000259" key="6">
    <source>
        <dbReference type="Pfam" id="PF00107"/>
    </source>
</evidence>
<dbReference type="Proteomes" id="UP001291912">
    <property type="component" value="Unassembled WGS sequence"/>
</dbReference>
<dbReference type="InterPro" id="IPR036291">
    <property type="entry name" value="NAD(P)-bd_dom_sf"/>
</dbReference>
<dbReference type="PRINTS" id="PR00420">
    <property type="entry name" value="RNGMNOXGNASE"/>
</dbReference>
<gene>
    <name evidence="8" type="ORF">R2Q92_09385</name>
</gene>
<evidence type="ECO:0000256" key="2">
    <source>
        <dbReference type="ARBA" id="ARBA00008072"/>
    </source>
</evidence>
<keyword evidence="3" id="KW-0479">Metal-binding</keyword>
<name>A0ABU5N7G9_9MICO</name>
<organism evidence="8 9">
    <name type="scientific">Microbacterium aquimaris</name>
    <dbReference type="NCBI Taxonomy" id="459816"/>
    <lineage>
        <taxon>Bacteria</taxon>
        <taxon>Bacillati</taxon>
        <taxon>Actinomycetota</taxon>
        <taxon>Actinomycetes</taxon>
        <taxon>Micrococcales</taxon>
        <taxon>Microbacteriaceae</taxon>
        <taxon>Microbacterium</taxon>
    </lineage>
</organism>
<proteinExistence type="inferred from homology"/>
<dbReference type="InterPro" id="IPR013149">
    <property type="entry name" value="ADH-like_C"/>
</dbReference>
<dbReference type="Gene3D" id="3.40.50.720">
    <property type="entry name" value="NAD(P)-binding Rossmann-like Domain"/>
    <property type="match status" value="1"/>
</dbReference>
<comment type="caution">
    <text evidence="8">The sequence shown here is derived from an EMBL/GenBank/DDBJ whole genome shotgun (WGS) entry which is preliminary data.</text>
</comment>
<dbReference type="Pfam" id="PF00107">
    <property type="entry name" value="ADH_zinc_N"/>
    <property type="match status" value="1"/>
</dbReference>
<sequence>MCAKDRGDRERPVRTLVYSGPWQMDVDERCVPQPGPDETLIEVIATGICGSDIHGYTGDTDRRTNGQIMGHEVVGRVRAGGPLEAGTLVTVNPIVSCGGCTMCECGETQSCDRARVIGVDPALHGSLADTLVAPSRNVVPLAGDPSVHHGALVEPLAVGYHALMRGNPVDGDRVLVIGGGPIGQAVAIAARRRGLTRVLVSEPMASRRTLVDALGFATTSPERIAADIPRVLGDRATLVVDAVGVAASMSTALTHSSVRARIVLVGMGSPSMPIQPYDITVAERSVIGSYCYSTLHFEDTARWVAQGRPELDLLIDHTFPLDRGAEAFRTVAADGSRNKTLVLSAAAALEDIPTIGGPA</sequence>
<evidence type="ECO:0000256" key="1">
    <source>
        <dbReference type="ARBA" id="ARBA00001947"/>
    </source>
</evidence>
<evidence type="ECO:0000313" key="9">
    <source>
        <dbReference type="Proteomes" id="UP001291912"/>
    </source>
</evidence>
<keyword evidence="5" id="KW-0560">Oxidoreductase</keyword>
<feature type="domain" description="Alcohol dehydrogenase-like N-terminal" evidence="7">
    <location>
        <begin position="35"/>
        <end position="141"/>
    </location>
</feature>
<reference evidence="8 9" key="1">
    <citation type="submission" date="2023-10" db="EMBL/GenBank/DDBJ databases">
        <title>Microbacterium xanthum sp. nov., isolated from seaweed.</title>
        <authorList>
            <person name="Lee S.D."/>
        </authorList>
    </citation>
    <scope>NUCLEOTIDE SEQUENCE [LARGE SCALE GENOMIC DNA]</scope>
    <source>
        <strain evidence="8 9">KCTC 19124</strain>
    </source>
</reference>
<dbReference type="EMBL" id="JAWJYN010000002">
    <property type="protein sequence ID" value="MDZ8162054.1"/>
    <property type="molecule type" value="Genomic_DNA"/>
</dbReference>
<keyword evidence="4" id="KW-0862">Zinc</keyword>
<dbReference type="SUPFAM" id="SSF50129">
    <property type="entry name" value="GroES-like"/>
    <property type="match status" value="1"/>
</dbReference>
<dbReference type="InterPro" id="IPR013154">
    <property type="entry name" value="ADH-like_N"/>
</dbReference>
<dbReference type="SUPFAM" id="SSF51735">
    <property type="entry name" value="NAD(P)-binding Rossmann-fold domains"/>
    <property type="match status" value="1"/>
</dbReference>